<evidence type="ECO:0000313" key="4">
    <source>
        <dbReference type="EMBL" id="KAF2136618.1"/>
    </source>
</evidence>
<proteinExistence type="predicted"/>
<keyword evidence="5" id="KW-1185">Reference proteome</keyword>
<accession>A0A6A6AZC4</accession>
<dbReference type="InterPro" id="IPR001270">
    <property type="entry name" value="ClpA/B"/>
</dbReference>
<dbReference type="GO" id="GO:0005524">
    <property type="term" value="F:ATP binding"/>
    <property type="evidence" value="ECO:0007669"/>
    <property type="project" value="UniProtKB-KW"/>
</dbReference>
<keyword evidence="1" id="KW-0547">Nucleotide-binding</keyword>
<evidence type="ECO:0000256" key="2">
    <source>
        <dbReference type="ARBA" id="ARBA00022840"/>
    </source>
</evidence>
<dbReference type="InterPro" id="IPR036770">
    <property type="entry name" value="Ankyrin_rpt-contain_sf"/>
</dbReference>
<dbReference type="GO" id="GO:0016887">
    <property type="term" value="F:ATP hydrolysis activity"/>
    <property type="evidence" value="ECO:0007669"/>
    <property type="project" value="InterPro"/>
</dbReference>
<keyword evidence="2" id="KW-0067">ATP-binding</keyword>
<dbReference type="RefSeq" id="XP_033392336.1">
    <property type="nucleotide sequence ID" value="XM_033537574.1"/>
</dbReference>
<dbReference type="PANTHER" id="PTHR11638:SF18">
    <property type="entry name" value="HEAT SHOCK PROTEIN 104"/>
    <property type="match status" value="1"/>
</dbReference>
<dbReference type="GO" id="GO:0034605">
    <property type="term" value="P:cellular response to heat"/>
    <property type="evidence" value="ECO:0007669"/>
    <property type="project" value="TreeGrafter"/>
</dbReference>
<dbReference type="Gene3D" id="3.40.50.300">
    <property type="entry name" value="P-loop containing nucleotide triphosphate hydrolases"/>
    <property type="match status" value="1"/>
</dbReference>
<organism evidence="4 5">
    <name type="scientific">Aplosporella prunicola CBS 121167</name>
    <dbReference type="NCBI Taxonomy" id="1176127"/>
    <lineage>
        <taxon>Eukaryota</taxon>
        <taxon>Fungi</taxon>
        <taxon>Dikarya</taxon>
        <taxon>Ascomycota</taxon>
        <taxon>Pezizomycotina</taxon>
        <taxon>Dothideomycetes</taxon>
        <taxon>Dothideomycetes incertae sedis</taxon>
        <taxon>Botryosphaeriales</taxon>
        <taxon>Aplosporellaceae</taxon>
        <taxon>Aplosporella</taxon>
    </lineage>
</organism>
<sequence>MTVEDYGKQLLTRNDPFDCKALATIIQHGCDFSTILNYLQKYGKTTVGADISMTILLEAGSWHVLFFAIERNCPECVRALLDYGTKPNTRMFDGSIPAVAFAIMLIKWTTSDSTNVVKTLLEYGTDPIVVPKDLWAEYLEVPQAKPQKGLKLDWAAQWCKPEYRSLLVDTMHLGHRYSFFRASLQGQSTTRKNQMAEAHKINALFHIPHRIVGQGPATKIIMDQVFAEFVYNNLTPLVMVFAGPPGHGKTELSKQMGDLLSVQTMVIDCAQVRNKWQLFGATAGYQRSREGSPLNNFLSRNDGERCAVFLDEFDKTVGEVWQALLRVCESGSYIDRTTNTSIDCSKVIWILASNLGHMAIQKFYSKKMEHQNDRNRYDVPVDPLQKTLRGIFKSKWSSPFVSRIRVIVPFFPFSPGEQAVIFHEQLLAFANDIRRPIDIRPEVKRYIGHCHLAAPQSTEISKHIASLYYDRELGARAYLAIDDIKVKLLRAQNEVDRKVTERTNDGPLQRYTCQLHAGDDNEEYVELVADGSTEFRDQKCKGALFFSNDTV</sequence>
<feature type="domain" description="ATPase AAA-type core" evidence="3">
    <location>
        <begin position="239"/>
        <end position="373"/>
    </location>
</feature>
<gene>
    <name evidence="4" type="ORF">K452DRAFT_237243</name>
</gene>
<dbReference type="EMBL" id="ML995516">
    <property type="protein sequence ID" value="KAF2136618.1"/>
    <property type="molecule type" value="Genomic_DNA"/>
</dbReference>
<dbReference type="GeneID" id="54295070"/>
<evidence type="ECO:0000259" key="3">
    <source>
        <dbReference type="Pfam" id="PF07724"/>
    </source>
</evidence>
<dbReference type="SUPFAM" id="SSF48403">
    <property type="entry name" value="Ankyrin repeat"/>
    <property type="match status" value="1"/>
</dbReference>
<dbReference type="PRINTS" id="PR00300">
    <property type="entry name" value="CLPPROTEASEA"/>
</dbReference>
<reference evidence="4" key="1">
    <citation type="journal article" date="2020" name="Stud. Mycol.">
        <title>101 Dothideomycetes genomes: a test case for predicting lifestyles and emergence of pathogens.</title>
        <authorList>
            <person name="Haridas S."/>
            <person name="Albert R."/>
            <person name="Binder M."/>
            <person name="Bloem J."/>
            <person name="Labutti K."/>
            <person name="Salamov A."/>
            <person name="Andreopoulos B."/>
            <person name="Baker S."/>
            <person name="Barry K."/>
            <person name="Bills G."/>
            <person name="Bluhm B."/>
            <person name="Cannon C."/>
            <person name="Castanera R."/>
            <person name="Culley D."/>
            <person name="Daum C."/>
            <person name="Ezra D."/>
            <person name="Gonzalez J."/>
            <person name="Henrissat B."/>
            <person name="Kuo A."/>
            <person name="Liang C."/>
            <person name="Lipzen A."/>
            <person name="Lutzoni F."/>
            <person name="Magnuson J."/>
            <person name="Mondo S."/>
            <person name="Nolan M."/>
            <person name="Ohm R."/>
            <person name="Pangilinan J."/>
            <person name="Park H.-J."/>
            <person name="Ramirez L."/>
            <person name="Alfaro M."/>
            <person name="Sun H."/>
            <person name="Tritt A."/>
            <person name="Yoshinaga Y."/>
            <person name="Zwiers L.-H."/>
            <person name="Turgeon B."/>
            <person name="Goodwin S."/>
            <person name="Spatafora J."/>
            <person name="Crous P."/>
            <person name="Grigoriev I."/>
        </authorList>
    </citation>
    <scope>NUCLEOTIDE SEQUENCE</scope>
    <source>
        <strain evidence="4">CBS 121167</strain>
    </source>
</reference>
<dbReference type="PANTHER" id="PTHR11638">
    <property type="entry name" value="ATP-DEPENDENT CLP PROTEASE"/>
    <property type="match status" value="1"/>
</dbReference>
<dbReference type="OrthoDB" id="47330at2759"/>
<dbReference type="InterPro" id="IPR003959">
    <property type="entry name" value="ATPase_AAA_core"/>
</dbReference>
<dbReference type="InterPro" id="IPR027417">
    <property type="entry name" value="P-loop_NTPase"/>
</dbReference>
<dbReference type="Proteomes" id="UP000799438">
    <property type="component" value="Unassembled WGS sequence"/>
</dbReference>
<name>A0A6A6AZC4_9PEZI</name>
<dbReference type="Gene3D" id="1.25.40.20">
    <property type="entry name" value="Ankyrin repeat-containing domain"/>
    <property type="match status" value="1"/>
</dbReference>
<dbReference type="SUPFAM" id="SSF52540">
    <property type="entry name" value="P-loop containing nucleoside triphosphate hydrolases"/>
    <property type="match status" value="1"/>
</dbReference>
<dbReference type="GO" id="GO:0005737">
    <property type="term" value="C:cytoplasm"/>
    <property type="evidence" value="ECO:0007669"/>
    <property type="project" value="TreeGrafter"/>
</dbReference>
<dbReference type="InterPro" id="IPR050130">
    <property type="entry name" value="ClpA_ClpB"/>
</dbReference>
<dbReference type="AlphaFoldDB" id="A0A6A6AZC4"/>
<protein>
    <recommendedName>
        <fullName evidence="3">ATPase AAA-type core domain-containing protein</fullName>
    </recommendedName>
</protein>
<evidence type="ECO:0000256" key="1">
    <source>
        <dbReference type="ARBA" id="ARBA00022741"/>
    </source>
</evidence>
<evidence type="ECO:0000313" key="5">
    <source>
        <dbReference type="Proteomes" id="UP000799438"/>
    </source>
</evidence>
<dbReference type="Pfam" id="PF07724">
    <property type="entry name" value="AAA_2"/>
    <property type="match status" value="1"/>
</dbReference>